<comment type="caution">
    <text evidence="3">The sequence shown here is derived from an EMBL/GenBank/DDBJ whole genome shotgun (WGS) entry which is preliminary data.</text>
</comment>
<protein>
    <submittedName>
        <fullName evidence="4">PAP2 superfamily protein</fullName>
    </submittedName>
</protein>
<evidence type="ECO:0000313" key="5">
    <source>
        <dbReference type="Proteomes" id="UP000019849"/>
    </source>
</evidence>
<accession>A0A011TDA3</accession>
<evidence type="ECO:0000256" key="1">
    <source>
        <dbReference type="SAM" id="Phobius"/>
    </source>
</evidence>
<name>A0A011TDA3_9HYPH</name>
<feature type="transmembrane region" description="Helical" evidence="1">
    <location>
        <begin position="253"/>
        <end position="274"/>
    </location>
</feature>
<dbReference type="HOGENOM" id="CLU_052944_0_0_5"/>
<evidence type="ECO:0000313" key="3">
    <source>
        <dbReference type="EMBL" id="EXL09639.1"/>
    </source>
</evidence>
<feature type="transmembrane region" description="Helical" evidence="1">
    <location>
        <begin position="280"/>
        <end position="298"/>
    </location>
</feature>
<dbReference type="AlphaFoldDB" id="A0A011TDA3"/>
<dbReference type="RefSeq" id="WP_051520431.1">
    <property type="nucleotide sequence ID" value="NZ_KK073880.1"/>
</dbReference>
<feature type="transmembrane region" description="Helical" evidence="1">
    <location>
        <begin position="14"/>
        <end position="33"/>
    </location>
</feature>
<dbReference type="Pfam" id="PF14378">
    <property type="entry name" value="PAP2_3"/>
    <property type="match status" value="1"/>
</dbReference>
<keyword evidence="1" id="KW-0472">Membrane</keyword>
<evidence type="ECO:0000313" key="6">
    <source>
        <dbReference type="Proteomes" id="UP000294958"/>
    </source>
</evidence>
<dbReference type="eggNOG" id="COG0671">
    <property type="taxonomic scope" value="Bacteria"/>
</dbReference>
<feature type="transmembrane region" description="Helical" evidence="1">
    <location>
        <begin position="134"/>
        <end position="152"/>
    </location>
</feature>
<gene>
    <name evidence="3" type="ORF">BG36_21295</name>
    <name evidence="4" type="ORF">DES43_104199</name>
</gene>
<keyword evidence="1" id="KW-1133">Transmembrane helix</keyword>
<dbReference type="STRING" id="69279.BG36_21295"/>
<evidence type="ECO:0000313" key="4">
    <source>
        <dbReference type="EMBL" id="TDR36873.1"/>
    </source>
</evidence>
<keyword evidence="6" id="KW-1185">Reference proteome</keyword>
<dbReference type="InterPro" id="IPR026841">
    <property type="entry name" value="Aur1/Ipt1"/>
</dbReference>
<evidence type="ECO:0000259" key="2">
    <source>
        <dbReference type="Pfam" id="PF14378"/>
    </source>
</evidence>
<dbReference type="OrthoDB" id="7584858at2"/>
<sequence length="317" mass="34440">MARTPACYESAEKFLFRITLALLAADAFLIAFHQAAMDWPAYSTLGGLVLILLSLGFFYRRSGRSAELGSVTTATGIFILFTGSLSLFNYLLTPNPNPVIDHWLIRLDTMLGYDWPAIVAWSGEHPWFNQAMRLAYISTLPQIALLVVVLALSNRVKELHSLMVAVAIASLMAVVFWAIFPSIGPSAYFELPADVLQRVQPVVSPEYGVEIAVHLGSGISLLSPDEFRGMIAFPSMHIVLAGIATLHARCIRWLFLPYALVNLAVVPGVLVHGGHHLVDIPGGIALLVVALACARMVLEPQRRQELAAGTGTVGLSR</sequence>
<keyword evidence="1" id="KW-0812">Transmembrane</keyword>
<dbReference type="Proteomes" id="UP000019849">
    <property type="component" value="Unassembled WGS sequence"/>
</dbReference>
<feature type="transmembrane region" description="Helical" evidence="1">
    <location>
        <begin position="159"/>
        <end position="180"/>
    </location>
</feature>
<dbReference type="GO" id="GO:0016020">
    <property type="term" value="C:membrane"/>
    <property type="evidence" value="ECO:0007669"/>
    <property type="project" value="UniProtKB-SubCell"/>
</dbReference>
<proteinExistence type="predicted"/>
<organism evidence="3 5">
    <name type="scientific">Aquamicrobium defluvii</name>
    <dbReference type="NCBI Taxonomy" id="69279"/>
    <lineage>
        <taxon>Bacteria</taxon>
        <taxon>Pseudomonadati</taxon>
        <taxon>Pseudomonadota</taxon>
        <taxon>Alphaproteobacteria</taxon>
        <taxon>Hyphomicrobiales</taxon>
        <taxon>Phyllobacteriaceae</taxon>
        <taxon>Aquamicrobium</taxon>
    </lineage>
</organism>
<dbReference type="EMBL" id="SNZF01000004">
    <property type="protein sequence ID" value="TDR36873.1"/>
    <property type="molecule type" value="Genomic_DNA"/>
</dbReference>
<feature type="transmembrane region" description="Helical" evidence="1">
    <location>
        <begin position="71"/>
        <end position="92"/>
    </location>
</feature>
<reference evidence="3 5" key="1">
    <citation type="submission" date="2014-02" db="EMBL/GenBank/DDBJ databases">
        <title>Aquamicrobium defluvii Genome sequencing.</title>
        <authorList>
            <person name="Wang X."/>
        </authorList>
    </citation>
    <scope>NUCLEOTIDE SEQUENCE [LARGE SCALE GENOMIC DNA]</scope>
    <source>
        <strain evidence="3 5">W13Z1</strain>
    </source>
</reference>
<dbReference type="EMBL" id="JENY01000006">
    <property type="protein sequence ID" value="EXL09639.1"/>
    <property type="molecule type" value="Genomic_DNA"/>
</dbReference>
<reference evidence="4 6" key="2">
    <citation type="submission" date="2019-03" db="EMBL/GenBank/DDBJ databases">
        <title>Genomic Encyclopedia of Type Strains, Phase IV (KMG-IV): sequencing the most valuable type-strain genomes for metagenomic binning, comparative biology and taxonomic classification.</title>
        <authorList>
            <person name="Goeker M."/>
        </authorList>
    </citation>
    <scope>NUCLEOTIDE SEQUENCE [LARGE SCALE GENOMIC DNA]</scope>
    <source>
        <strain evidence="4 6">DSM 11603</strain>
    </source>
</reference>
<feature type="transmembrane region" description="Helical" evidence="1">
    <location>
        <begin position="39"/>
        <end position="59"/>
    </location>
</feature>
<feature type="transmembrane region" description="Helical" evidence="1">
    <location>
        <begin position="227"/>
        <end position="246"/>
    </location>
</feature>
<dbReference type="PATRIC" id="fig|69279.3.peg.1192"/>
<dbReference type="Proteomes" id="UP000294958">
    <property type="component" value="Unassembled WGS sequence"/>
</dbReference>
<feature type="domain" description="Inositolphosphotransferase Aur1/Ipt1" evidence="2">
    <location>
        <begin position="102"/>
        <end position="292"/>
    </location>
</feature>